<name>A0AA40AYA0_9PEZI</name>
<evidence type="ECO:0000313" key="2">
    <source>
        <dbReference type="EMBL" id="KAK0724227.1"/>
    </source>
</evidence>
<comment type="caution">
    <text evidence="2">The sequence shown here is derived from an EMBL/GenBank/DDBJ whole genome shotgun (WGS) entry which is preliminary data.</text>
</comment>
<feature type="compositionally biased region" description="Basic residues" evidence="1">
    <location>
        <begin position="160"/>
        <end position="187"/>
    </location>
</feature>
<accession>A0AA40AYA0</accession>
<dbReference type="EMBL" id="JAUKUA010000002">
    <property type="protein sequence ID" value="KAK0724227.1"/>
    <property type="molecule type" value="Genomic_DNA"/>
</dbReference>
<keyword evidence="3" id="KW-1185">Reference proteome</keyword>
<reference evidence="2" key="1">
    <citation type="submission" date="2023-06" db="EMBL/GenBank/DDBJ databases">
        <title>Genome-scale phylogeny and comparative genomics of the fungal order Sordariales.</title>
        <authorList>
            <consortium name="Lawrence Berkeley National Laboratory"/>
            <person name="Hensen N."/>
            <person name="Bonometti L."/>
            <person name="Westerberg I."/>
            <person name="Brannstrom I.O."/>
            <person name="Guillou S."/>
            <person name="Cros-Aarteil S."/>
            <person name="Calhoun S."/>
            <person name="Haridas S."/>
            <person name="Kuo A."/>
            <person name="Mondo S."/>
            <person name="Pangilinan J."/>
            <person name="Riley R."/>
            <person name="Labutti K."/>
            <person name="Andreopoulos B."/>
            <person name="Lipzen A."/>
            <person name="Chen C."/>
            <person name="Yanf M."/>
            <person name="Daum C."/>
            <person name="Ng V."/>
            <person name="Clum A."/>
            <person name="Steindorff A."/>
            <person name="Ohm R."/>
            <person name="Martin F."/>
            <person name="Silar P."/>
            <person name="Natvig D."/>
            <person name="Lalanne C."/>
            <person name="Gautier V."/>
            <person name="Ament-Velasquez S.L."/>
            <person name="Kruys A."/>
            <person name="Hutchinson M.I."/>
            <person name="Powell A.J."/>
            <person name="Barry K."/>
            <person name="Miller A.N."/>
            <person name="Grigoriev I.V."/>
            <person name="Debuchy R."/>
            <person name="Gladieux P."/>
            <person name="Thoren M.H."/>
            <person name="Johannesson H."/>
        </authorList>
    </citation>
    <scope>NUCLEOTIDE SEQUENCE</scope>
    <source>
        <strain evidence="2">SMH4607-1</strain>
    </source>
</reference>
<proteinExistence type="predicted"/>
<dbReference type="AlphaFoldDB" id="A0AA40AYA0"/>
<gene>
    <name evidence="2" type="ORF">B0H67DRAFT_656540</name>
</gene>
<feature type="region of interest" description="Disordered" evidence="1">
    <location>
        <begin position="160"/>
        <end position="236"/>
    </location>
</feature>
<dbReference type="Proteomes" id="UP001172102">
    <property type="component" value="Unassembled WGS sequence"/>
</dbReference>
<feature type="compositionally biased region" description="Polar residues" evidence="1">
    <location>
        <begin position="195"/>
        <end position="208"/>
    </location>
</feature>
<evidence type="ECO:0000313" key="3">
    <source>
        <dbReference type="Proteomes" id="UP001172102"/>
    </source>
</evidence>
<protein>
    <submittedName>
        <fullName evidence="2">Uncharacterized protein</fullName>
    </submittedName>
</protein>
<organism evidence="2 3">
    <name type="scientific">Lasiosphaeris hirsuta</name>
    <dbReference type="NCBI Taxonomy" id="260670"/>
    <lineage>
        <taxon>Eukaryota</taxon>
        <taxon>Fungi</taxon>
        <taxon>Dikarya</taxon>
        <taxon>Ascomycota</taxon>
        <taxon>Pezizomycotina</taxon>
        <taxon>Sordariomycetes</taxon>
        <taxon>Sordariomycetidae</taxon>
        <taxon>Sordariales</taxon>
        <taxon>Lasiosphaeriaceae</taxon>
        <taxon>Lasiosphaeris</taxon>
    </lineage>
</organism>
<evidence type="ECO:0000256" key="1">
    <source>
        <dbReference type="SAM" id="MobiDB-lite"/>
    </source>
</evidence>
<sequence>MGGAWKHKQDGTIVNHRRGSADGLTFPAIQHGDTYELFTADPHPVTGFPLPYIRFLQIRYAVQKLLAGAMGSAGLQDMFGDSPPENQPGPTRGEAFMPSHWENLLKGAQEIGILDSDAADKWRKAVMEDTYRAAKIEANIDSKYMALMARIDRRNKAKAKAKAKKERNARRALRKKNAGGKTRKRRIGSAFAENSGPQHSRASRTTPRALSRASRHRPRGRENCQVYSHRNYGHRN</sequence>